<dbReference type="SMART" id="SM00282">
    <property type="entry name" value="LamG"/>
    <property type="match status" value="2"/>
</dbReference>
<evidence type="ECO:0000313" key="22">
    <source>
        <dbReference type="Proteomes" id="UP000762676"/>
    </source>
</evidence>
<dbReference type="InterPro" id="IPR000742">
    <property type="entry name" value="EGF"/>
</dbReference>
<feature type="disulfide bond" evidence="13">
    <location>
        <begin position="2283"/>
        <end position="2292"/>
    </location>
</feature>
<comment type="caution">
    <text evidence="13">Lacks conserved residue(s) required for the propagation of feature annotation.</text>
</comment>
<dbReference type="EMBL" id="BMAT01014007">
    <property type="protein sequence ID" value="GFS24762.1"/>
    <property type="molecule type" value="Genomic_DNA"/>
</dbReference>
<feature type="domain" description="Laminin G" evidence="18">
    <location>
        <begin position="2026"/>
        <end position="2218"/>
    </location>
</feature>
<evidence type="ECO:0000256" key="4">
    <source>
        <dbReference type="ARBA" id="ARBA00022723"/>
    </source>
</evidence>
<dbReference type="InterPro" id="IPR000233">
    <property type="entry name" value="Cadherin_Y-type_LIR"/>
</dbReference>
<dbReference type="PRINTS" id="PR00205">
    <property type="entry name" value="CADHERIN"/>
</dbReference>
<feature type="disulfide bond" evidence="13">
    <location>
        <begin position="1758"/>
        <end position="1767"/>
    </location>
</feature>
<dbReference type="InterPro" id="IPR015919">
    <property type="entry name" value="Cadherin-like_sf"/>
</dbReference>
<keyword evidence="3 14" id="KW-0812">Transmembrane</keyword>
<dbReference type="InterPro" id="IPR039808">
    <property type="entry name" value="Cadherin"/>
</dbReference>
<dbReference type="InterPro" id="IPR020894">
    <property type="entry name" value="Cadherin_CS"/>
</dbReference>
<feature type="domain" description="Cadherin" evidence="20">
    <location>
        <begin position="1488"/>
        <end position="1589"/>
    </location>
</feature>
<evidence type="ECO:0000256" key="8">
    <source>
        <dbReference type="ARBA" id="ARBA00022989"/>
    </source>
</evidence>
<feature type="domain" description="EGF-like" evidence="19">
    <location>
        <begin position="1980"/>
        <end position="2023"/>
    </location>
</feature>
<keyword evidence="10 13" id="KW-1015">Disulfide bond</keyword>
<dbReference type="SUPFAM" id="SSF49313">
    <property type="entry name" value="Cadherin-like"/>
    <property type="match status" value="14"/>
</dbReference>
<dbReference type="GO" id="GO:0007043">
    <property type="term" value="P:cell-cell junction assembly"/>
    <property type="evidence" value="ECO:0007669"/>
    <property type="project" value="TreeGrafter"/>
</dbReference>
<dbReference type="Pfam" id="PF24811">
    <property type="entry name" value="Ig_Shg"/>
    <property type="match status" value="1"/>
</dbReference>
<dbReference type="InterPro" id="IPR027397">
    <property type="entry name" value="Catenin-bd_sf"/>
</dbReference>
<feature type="domain" description="Cadherin" evidence="20">
    <location>
        <begin position="552"/>
        <end position="663"/>
    </location>
</feature>
<dbReference type="CDD" id="cd00054">
    <property type="entry name" value="EGF_CA"/>
    <property type="match status" value="1"/>
</dbReference>
<dbReference type="Gene3D" id="2.60.120.200">
    <property type="match status" value="2"/>
</dbReference>
<feature type="domain" description="Cadherin" evidence="20">
    <location>
        <begin position="1326"/>
        <end position="1471"/>
    </location>
</feature>
<evidence type="ECO:0000256" key="16">
    <source>
        <dbReference type="SAM" id="MobiDB-lite"/>
    </source>
</evidence>
<dbReference type="Gene3D" id="2.60.40.60">
    <property type="entry name" value="Cadherins"/>
    <property type="match status" value="14"/>
</dbReference>
<feature type="disulfide bond" evidence="13">
    <location>
        <begin position="2013"/>
        <end position="2022"/>
    </location>
</feature>
<dbReference type="PROSITE" id="PS00232">
    <property type="entry name" value="CADHERIN_1"/>
    <property type="match status" value="3"/>
</dbReference>
<evidence type="ECO:0000256" key="13">
    <source>
        <dbReference type="PROSITE-ProRule" id="PRU00076"/>
    </source>
</evidence>
<keyword evidence="8 17" id="KW-1133">Transmembrane helix</keyword>
<keyword evidence="11" id="KW-0325">Glycoprotein</keyword>
<feature type="domain" description="Cadherin" evidence="20">
    <location>
        <begin position="3"/>
        <end position="214"/>
    </location>
</feature>
<evidence type="ECO:0000256" key="1">
    <source>
        <dbReference type="ARBA" id="ARBA00004251"/>
    </source>
</evidence>
<keyword evidence="13" id="KW-0245">EGF-like domain</keyword>
<name>A0AAV4JV24_9GAST</name>
<dbReference type="SMART" id="SM00181">
    <property type="entry name" value="EGF"/>
    <property type="match status" value="4"/>
</dbReference>
<dbReference type="PROSITE" id="PS50025">
    <property type="entry name" value="LAM_G_DOMAIN"/>
    <property type="match status" value="2"/>
</dbReference>
<dbReference type="InterPro" id="IPR002126">
    <property type="entry name" value="Cadherin-like_dom"/>
</dbReference>
<dbReference type="InterPro" id="IPR001791">
    <property type="entry name" value="Laminin_G"/>
</dbReference>
<evidence type="ECO:0000256" key="10">
    <source>
        <dbReference type="ARBA" id="ARBA00023157"/>
    </source>
</evidence>
<evidence type="ECO:0000259" key="19">
    <source>
        <dbReference type="PROSITE" id="PS50026"/>
    </source>
</evidence>
<evidence type="ECO:0000256" key="2">
    <source>
        <dbReference type="ARBA" id="ARBA00022475"/>
    </source>
</evidence>
<feature type="transmembrane region" description="Helical" evidence="17">
    <location>
        <begin position="2308"/>
        <end position="2330"/>
    </location>
</feature>
<proteinExistence type="predicted"/>
<feature type="compositionally biased region" description="Low complexity" evidence="16">
    <location>
        <begin position="2445"/>
        <end position="2458"/>
    </location>
</feature>
<evidence type="ECO:0000256" key="15">
    <source>
        <dbReference type="RuleBase" id="RU004357"/>
    </source>
</evidence>
<keyword evidence="5" id="KW-0677">Repeat</keyword>
<keyword evidence="9 17" id="KW-0472">Membrane</keyword>
<protein>
    <submittedName>
        <fullName evidence="21">Neural-cadherin</fullName>
    </submittedName>
</protein>
<comment type="caution">
    <text evidence="21">The sequence shown here is derived from an EMBL/GenBank/DDBJ whole genome shotgun (WGS) entry which is preliminary data.</text>
</comment>
<dbReference type="CDD" id="cd00053">
    <property type="entry name" value="EGF"/>
    <property type="match status" value="1"/>
</dbReference>
<sequence>MTNPSPYQAVVDANAPPGTVIYTVSAADADLNSQLEFSIGSASGQRFDIQASSGNTANIVTKGTSPFTGSQIEIQVNIEDKGANPIQKLTKTVTVTVGTLPPQFYLSTYEAQIYEGSAQQIVQTKDESASLLIKVIKFQPDNDLTFEVSDERFEIISDPAQPNQISLRSKEAFDYETTQSVTLLVRVTESNTNYQSDVRVKVHVIDENDSTPRFIGKSQYFEEVSENANVGTSVFIVSATDADSGANGEIVFSIEGTDAFEVTTKNTDGVYVGTVEVKNQNKLDYEKLEGNNVRAIQFSIIATDGNTVSPKSSSVLASVTVNNINDNDPTIDNSSLKITAPSSSKRDDIVSILGASDLDGDNIRFSFSGGSANSASGFFTIEAESGKLSWAQDMPPDQDTFELNIVTFDDGACCVPRISRTSTTQVVITVEDANNFKPDFQQCNEYNKEEVSEDAVAGASVVMVSATDGDRGENKKVTYSLKDESTSPLKIDRDSGLITVEEPNKIVRERGRDPYIQVTVIGENSDSKVKLKGYCTFRVNIIDVNDHPPTFDKTRYDVSFLLSSALPATITRVQATDGDFGKNANITYSLGSSAPVFFSIDRLSGSVILQKNDDIRPTLYSFTVIAYDNGGEKPRLNGTTTLNVDVKAGAFELPRWIQPPPQYTLTIPVDENKDIGTTLTTLRCESQSPSNPKVEFIVFDTTKTINDVSEFFSATTVAPGAGSTIYSMELKLKKNLDYLVQKEHFVTATCSGFTSGNLRAPDIVIRINVIDTNNQPPLLEGMESFGRFQASVPENSPPGTSVRTVQVNDKDENPQFKDVTFKLQDIDYELFTIKKVNDFEAVVETAKEFDREKKFTYNFQIVASDGTNTDGRYMVVTVTDVNDQVPEFAKLRYEFNVSETADINYQIGEVTATDRDEIDQNLEYQFTSGNVNSAFTILSGTGEIRLVRKLDFESQSEPKIYTLTLTAYDNGRIHSNTTTVIIHVLDENDNPPIFTQPEYVVRGSVEEEDENNTPAQPKYLTTVKATDKDTERDQTKITYSLASASELFQVNTISGEVFLIGELDRDGPVPETRVTIMAADEPINPLYAYADVVVFPTDINDNKPRFDLDQISFTVEEHARSGTYVGTVLARDIDEGQNKEVRYQMNPYSPTQRANYFRLTDRGRISTNVDRDLLDFENFTSVEINVEAYDLGIPSQNNSQTITIALRDINDQKPYFEQNLYITRMSEATTSGEILRLEAKDADTDPRNRAFQFEIDPPAENFLVEANGDYAVISVNQDNPIDYEEDPHEFRFTLKVNDGGTAPDHTASTSVVITVEDFNDNPPVFDQKLIQDTLAEGDPKGAYIATFSATDKDSGINSEIEYSVQQDSDPFFEFYIDPSNGNVTTRKVLDRELADTRTVIILATDKAAAGGNGSATIRTSTRFDREQRKEYFLPIVIWDMNGQNSADSLTATSTLTIVIGDKNDNKHSPGHQEITFNNFDGKFGDVEIGRVYAEDADDWDLPDKTFTFVSPEIYKNYFSVDAESGIITIKKGVPGTKKDEPYEFKVDVYDKTFKNTETCTVAVHVKDLPDEALKKAGSVRLTGISAEEFIAPGGPSKPGIEPPPSKMQKFRAEMARLLQYPGPDNIEIVGLTDGPNYLDVRFSGHASPYLSPSQMESTLMLNADSIQKAAGIKIGQVPINLCMEEKFSVGCYTDVEASASPLVIDANGQSLTTVDLSSEAKDGCPSKDFPEPVVCSGEYCYNGGTCRQDDWNKLSCQCPKGFDGPRCQQRRHSFDGNSIAFYKGLSACTEGRTSIEFITLEPDGLIMFSGPVIDIDPNNSPQDFMILELKNGYPQLRLNLGVGEVALLLDGLNEQNDVKMPALNDGQWHRIDIDRDFQDVTLTVDHCNYATADADGTVLDWSPCRAHGRVPGGDVLLNVQSLLQLGGRYPRVSPPSFPAGVPTKGFKGCLKNLFHNSILYDLYYKPILNWNSGQNGCPREESICKESDPVPFCGVKATCQSQWDGEAVQSCTCHPGWYGDKCSTGTPIMDLGDKSFLQWELSANTIQDAEHIASFQLMFRSRELTGTLFAITNAAQNKIDLELEDSRLVLRYNLGQGERMLKLANASASDGAWHVARVERYGSELQLTLDAGEGRTYTYRPLVENVDVLFKSLPFISAGGRVPTMASPSVNQISNDLVSSCIQDVRFNGIWLPMTPSQNSQAGPGVELLSAPNVDEGCSRNDCYQITCSDDRFCYPLWGAHECRCLAGSRQAANGQCVSACEPNPCFNNAPCSIVNEAVKCECPPDFTGQFCNIGLISEEDDGLSAGIIAGIVIAIIALLILVILIILFITCRRDDSEKNILEVDPDDDFIRENVMYYDEEGAGEEDHEAYDITLLQKMNSETANMPHMNAPKESDMVRRNEPRLDRPDVGSFIDSRIRDTENDDDPFKDVPMEFNYEGGNSDAGSLSSLNTSSSGGSQDYDYLNDWGPKFARLADMYGAGQNLEA</sequence>
<evidence type="ECO:0000256" key="5">
    <source>
        <dbReference type="ARBA" id="ARBA00022737"/>
    </source>
</evidence>
<feature type="domain" description="EGF-like" evidence="19">
    <location>
        <begin position="1731"/>
        <end position="1768"/>
    </location>
</feature>
<dbReference type="PROSITE" id="PS50268">
    <property type="entry name" value="CADHERIN_2"/>
    <property type="match status" value="12"/>
</dbReference>
<dbReference type="Pfam" id="PF02210">
    <property type="entry name" value="Laminin_G_2"/>
    <property type="match status" value="2"/>
</dbReference>
<dbReference type="FunFam" id="2.60.40.60:FF:000015">
    <property type="entry name" value="FAT atypical cadherin 1"/>
    <property type="match status" value="1"/>
</dbReference>
<feature type="domain" description="Cadherin" evidence="20">
    <location>
        <begin position="1107"/>
        <end position="1216"/>
    </location>
</feature>
<dbReference type="GO" id="GO:0044331">
    <property type="term" value="P:cell-cell adhesion mediated by cadherin"/>
    <property type="evidence" value="ECO:0007669"/>
    <property type="project" value="TreeGrafter"/>
</dbReference>
<dbReference type="InterPro" id="IPR009030">
    <property type="entry name" value="Growth_fac_rcpt_cys_sf"/>
</dbReference>
<dbReference type="CDD" id="cd00110">
    <property type="entry name" value="LamG"/>
    <property type="match status" value="2"/>
</dbReference>
<evidence type="ECO:0000259" key="20">
    <source>
        <dbReference type="PROSITE" id="PS50268"/>
    </source>
</evidence>
<evidence type="ECO:0000256" key="12">
    <source>
        <dbReference type="PROSITE-ProRule" id="PRU00043"/>
    </source>
</evidence>
<dbReference type="PROSITE" id="PS00022">
    <property type="entry name" value="EGF_1"/>
    <property type="match status" value="3"/>
</dbReference>
<feature type="domain" description="Cadherin" evidence="20">
    <location>
        <begin position="216"/>
        <end position="331"/>
    </location>
</feature>
<dbReference type="GO" id="GO:0016477">
    <property type="term" value="P:cell migration"/>
    <property type="evidence" value="ECO:0007669"/>
    <property type="project" value="TreeGrafter"/>
</dbReference>
<feature type="domain" description="Laminin G" evidence="18">
    <location>
        <begin position="1769"/>
        <end position="1977"/>
    </location>
</feature>
<feature type="domain" description="Cadherin" evidence="20">
    <location>
        <begin position="997"/>
        <end position="1106"/>
    </location>
</feature>
<dbReference type="Gene3D" id="2.10.25.10">
    <property type="entry name" value="Laminin"/>
    <property type="match status" value="2"/>
</dbReference>
<dbReference type="GO" id="GO:0005912">
    <property type="term" value="C:adherens junction"/>
    <property type="evidence" value="ECO:0007669"/>
    <property type="project" value="TreeGrafter"/>
</dbReference>
<feature type="domain" description="Cadherin" evidence="20">
    <location>
        <begin position="784"/>
        <end position="888"/>
    </location>
</feature>
<comment type="function">
    <text evidence="15">Cadherins are calcium-dependent cell adhesion proteins.</text>
</comment>
<dbReference type="GO" id="GO:0000902">
    <property type="term" value="P:cell morphogenesis"/>
    <property type="evidence" value="ECO:0007669"/>
    <property type="project" value="TreeGrafter"/>
</dbReference>
<accession>A0AAV4JV24</accession>
<feature type="compositionally biased region" description="Basic and acidic residues" evidence="16">
    <location>
        <begin position="2416"/>
        <end position="2432"/>
    </location>
</feature>
<keyword evidence="2" id="KW-1003">Cell membrane</keyword>
<feature type="domain" description="Cadherin" evidence="20">
    <location>
        <begin position="450"/>
        <end position="551"/>
    </location>
</feature>
<dbReference type="PANTHER" id="PTHR24027:SF438">
    <property type="entry name" value="CADHERIN 23"/>
    <property type="match status" value="1"/>
</dbReference>
<dbReference type="SUPFAM" id="SSF57184">
    <property type="entry name" value="Growth factor receptor domain"/>
    <property type="match status" value="1"/>
</dbReference>
<feature type="domain" description="Cadherin" evidence="20">
    <location>
        <begin position="889"/>
        <end position="994"/>
    </location>
</feature>
<dbReference type="GO" id="GO:0045296">
    <property type="term" value="F:cadherin binding"/>
    <property type="evidence" value="ECO:0007669"/>
    <property type="project" value="TreeGrafter"/>
</dbReference>
<feature type="domain" description="Cadherin" evidence="20">
    <location>
        <begin position="1217"/>
        <end position="1325"/>
    </location>
</feature>
<dbReference type="GO" id="GO:0005509">
    <property type="term" value="F:calcium ion binding"/>
    <property type="evidence" value="ECO:0007669"/>
    <property type="project" value="UniProtKB-UniRule"/>
</dbReference>
<evidence type="ECO:0000256" key="3">
    <source>
        <dbReference type="ARBA" id="ARBA00022692"/>
    </source>
</evidence>
<evidence type="ECO:0000313" key="21">
    <source>
        <dbReference type="EMBL" id="GFS24762.1"/>
    </source>
</evidence>
<feature type="domain" description="EGF-like" evidence="19">
    <location>
        <begin position="2258"/>
        <end position="2293"/>
    </location>
</feature>
<dbReference type="Proteomes" id="UP000762676">
    <property type="component" value="Unassembled WGS sequence"/>
</dbReference>
<evidence type="ECO:0000256" key="14">
    <source>
        <dbReference type="RuleBase" id="RU003318"/>
    </source>
</evidence>
<comment type="subcellular location">
    <subcellularLocation>
        <location evidence="1 14">Cell membrane</location>
        <topology evidence="1 14">Single-pass type I membrane protein</topology>
    </subcellularLocation>
</comment>
<keyword evidence="4" id="KW-0479">Metal-binding</keyword>
<evidence type="ECO:0000256" key="7">
    <source>
        <dbReference type="ARBA" id="ARBA00022889"/>
    </source>
</evidence>
<evidence type="ECO:0000256" key="6">
    <source>
        <dbReference type="ARBA" id="ARBA00022837"/>
    </source>
</evidence>
<keyword evidence="22" id="KW-1185">Reference proteome</keyword>
<dbReference type="CDD" id="cd11304">
    <property type="entry name" value="Cadherin_repeat"/>
    <property type="match status" value="13"/>
</dbReference>
<dbReference type="PANTHER" id="PTHR24027">
    <property type="entry name" value="CADHERIN-23"/>
    <property type="match status" value="1"/>
</dbReference>
<dbReference type="InterPro" id="IPR013320">
    <property type="entry name" value="ConA-like_dom_sf"/>
</dbReference>
<dbReference type="InterPro" id="IPR056370">
    <property type="entry name" value="Shg-like_Ig-like"/>
</dbReference>
<dbReference type="FunFam" id="4.10.900.10:FF:000001">
    <property type="entry name" value="Cadherin 2"/>
    <property type="match status" value="1"/>
</dbReference>
<feature type="compositionally biased region" description="Basic and acidic residues" evidence="16">
    <location>
        <begin position="2391"/>
        <end position="2409"/>
    </location>
</feature>
<dbReference type="Gene3D" id="4.10.900.10">
    <property type="entry name" value="TCF3-CBD (Catenin binding domain)"/>
    <property type="match status" value="1"/>
</dbReference>
<dbReference type="PROSITE" id="PS50026">
    <property type="entry name" value="EGF_3"/>
    <property type="match status" value="3"/>
</dbReference>
<dbReference type="GO" id="GO:0008013">
    <property type="term" value="F:beta-catenin binding"/>
    <property type="evidence" value="ECO:0007669"/>
    <property type="project" value="TreeGrafter"/>
</dbReference>
<evidence type="ECO:0000256" key="11">
    <source>
        <dbReference type="ARBA" id="ARBA00023180"/>
    </source>
</evidence>
<evidence type="ECO:0000256" key="17">
    <source>
        <dbReference type="SAM" id="Phobius"/>
    </source>
</evidence>
<dbReference type="SMART" id="SM00112">
    <property type="entry name" value="CA"/>
    <property type="match status" value="13"/>
</dbReference>
<dbReference type="GO" id="GO:0016339">
    <property type="term" value="P:calcium-dependent cell-cell adhesion via plasma membrane cell adhesion molecules"/>
    <property type="evidence" value="ECO:0007669"/>
    <property type="project" value="TreeGrafter"/>
</dbReference>
<dbReference type="PROSITE" id="PS01186">
    <property type="entry name" value="EGF_2"/>
    <property type="match status" value="2"/>
</dbReference>
<evidence type="ECO:0000256" key="9">
    <source>
        <dbReference type="ARBA" id="ARBA00023136"/>
    </source>
</evidence>
<feature type="domain" description="Cadherin" evidence="20">
    <location>
        <begin position="332"/>
        <end position="440"/>
    </location>
</feature>
<dbReference type="Pfam" id="PF01049">
    <property type="entry name" value="CADH_Y-type_LIR"/>
    <property type="match status" value="1"/>
</dbReference>
<keyword evidence="6 12" id="KW-0106">Calcium</keyword>
<dbReference type="FunFam" id="2.60.40.60:FF:000092">
    <property type="entry name" value="Protocadherin 8"/>
    <property type="match status" value="1"/>
</dbReference>
<dbReference type="SUPFAM" id="SSF49899">
    <property type="entry name" value="Concanavalin A-like lectins/glucanases"/>
    <property type="match status" value="2"/>
</dbReference>
<feature type="region of interest" description="Disordered" evidence="16">
    <location>
        <begin position="2385"/>
        <end position="2461"/>
    </location>
</feature>
<gene>
    <name evidence="21" type="ORF">ElyMa_007011400</name>
</gene>
<dbReference type="GO" id="GO:0016342">
    <property type="term" value="C:catenin complex"/>
    <property type="evidence" value="ECO:0007669"/>
    <property type="project" value="TreeGrafter"/>
</dbReference>
<evidence type="ECO:0000259" key="18">
    <source>
        <dbReference type="PROSITE" id="PS50025"/>
    </source>
</evidence>
<reference evidence="21 22" key="1">
    <citation type="journal article" date="2021" name="Elife">
        <title>Chloroplast acquisition without the gene transfer in kleptoplastic sea slugs, Plakobranchus ocellatus.</title>
        <authorList>
            <person name="Maeda T."/>
            <person name="Takahashi S."/>
            <person name="Yoshida T."/>
            <person name="Shimamura S."/>
            <person name="Takaki Y."/>
            <person name="Nagai Y."/>
            <person name="Toyoda A."/>
            <person name="Suzuki Y."/>
            <person name="Arimoto A."/>
            <person name="Ishii H."/>
            <person name="Satoh N."/>
            <person name="Nishiyama T."/>
            <person name="Hasebe M."/>
            <person name="Maruyama T."/>
            <person name="Minagawa J."/>
            <person name="Obokata J."/>
            <person name="Shigenobu S."/>
        </authorList>
    </citation>
    <scope>NUCLEOTIDE SEQUENCE [LARGE SCALE GENOMIC DNA]</scope>
</reference>
<keyword evidence="7 14" id="KW-0130">Cell adhesion</keyword>
<dbReference type="GO" id="GO:0034332">
    <property type="term" value="P:adherens junction organization"/>
    <property type="evidence" value="ECO:0007669"/>
    <property type="project" value="TreeGrafter"/>
</dbReference>
<dbReference type="Pfam" id="PF00028">
    <property type="entry name" value="Cadherin"/>
    <property type="match status" value="9"/>
</dbReference>
<dbReference type="GO" id="GO:0007156">
    <property type="term" value="P:homophilic cell adhesion via plasma membrane adhesion molecules"/>
    <property type="evidence" value="ECO:0007669"/>
    <property type="project" value="InterPro"/>
</dbReference>
<organism evidence="21 22">
    <name type="scientific">Elysia marginata</name>
    <dbReference type="NCBI Taxonomy" id="1093978"/>
    <lineage>
        <taxon>Eukaryota</taxon>
        <taxon>Metazoa</taxon>
        <taxon>Spiralia</taxon>
        <taxon>Lophotrochozoa</taxon>
        <taxon>Mollusca</taxon>
        <taxon>Gastropoda</taxon>
        <taxon>Heterobranchia</taxon>
        <taxon>Euthyneura</taxon>
        <taxon>Panpulmonata</taxon>
        <taxon>Sacoglossa</taxon>
        <taxon>Placobranchoidea</taxon>
        <taxon>Plakobranchidae</taxon>
        <taxon>Elysia</taxon>
    </lineage>
</organism>